<feature type="transmembrane region" description="Helical" evidence="3">
    <location>
        <begin position="44"/>
        <end position="62"/>
    </location>
</feature>
<sequence length="448" mass="48801">MVEVVDVLFPFLSRLIVLLGLLVAVEGIRRLFNVGGLLVYSARFVYVWFILFLLAVVVYFLGVGFEVFIYLSSLVGSVVVAVTLAFVLHVFSLVGKVYFRLASVSVLVLFAIPLVAALVFFRSGTVVDVLLSYHLLVAGFLFWMLSSYVYGVVGRFELGWGMWSAVPLWAAGLMYAGVGVLFLYVMGGVLSGLFSQGVYDAYFAVETIMSLVATVAGVYGVTRVSGLRKRGESETVLTGVEGIDREIGLMYPSVVAVVGPSGSGRSTLLARLSAHRLSAGDGVVMLSLHDTVEELRSRLAGLGCDVERLEQEGKLVLLTSIPSSDNTRHYVASEPNEINIAFTRVLSRLATARKWFILDSITPVMESHGVEAGLKLLNLLVAKSKAAGVSLWVAYNNLAYPQNVTAMVMDSVDGVVETVLKEENGRLSRMVRVFTMKDVKVSGTWYRL</sequence>
<reference evidence="5 7" key="1">
    <citation type="journal article" date="2005" name="Environ. Microbiol.">
        <title>Genetic and functional properties of uncultivated thermophilic crenarchaeotes from a subsurface gold mine as revealed by analysis of genome fragments.</title>
        <authorList>
            <person name="Nunoura T."/>
            <person name="Hirayama H."/>
            <person name="Takami H."/>
            <person name="Oida H."/>
            <person name="Nishi S."/>
            <person name="Shimamura S."/>
            <person name="Suzuki Y."/>
            <person name="Inagaki F."/>
            <person name="Takai K."/>
            <person name="Nealson K.H."/>
            <person name="Horikoshi K."/>
        </authorList>
    </citation>
    <scope>NUCLEOTIDE SEQUENCE [LARGE SCALE GENOMIC DNA]</scope>
</reference>
<protein>
    <recommendedName>
        <fullName evidence="4">KaiC-like domain-containing protein</fullName>
    </recommendedName>
</protein>
<evidence type="ECO:0000259" key="4">
    <source>
        <dbReference type="Pfam" id="PF06745"/>
    </source>
</evidence>
<evidence type="ECO:0000256" key="2">
    <source>
        <dbReference type="ARBA" id="ARBA00022840"/>
    </source>
</evidence>
<dbReference type="KEGG" id="csu:CSUB_C0911"/>
<feature type="transmembrane region" description="Helical" evidence="3">
    <location>
        <begin position="68"/>
        <end position="91"/>
    </location>
</feature>
<feature type="domain" description="KaiC-like" evidence="4">
    <location>
        <begin position="237"/>
        <end position="443"/>
    </location>
</feature>
<keyword evidence="2" id="KW-0067">ATP-binding</keyword>
<keyword evidence="1" id="KW-0547">Nucleotide-binding</keyword>
<keyword evidence="3" id="KW-0812">Transmembrane</keyword>
<organism evidence="5 7">
    <name type="scientific">Caldiarchaeum subterraneum</name>
    <dbReference type="NCBI Taxonomy" id="311458"/>
    <lineage>
        <taxon>Archaea</taxon>
        <taxon>Nitrososphaerota</taxon>
        <taxon>Candidatus Caldarchaeales</taxon>
        <taxon>Candidatus Caldarchaeaceae</taxon>
        <taxon>Candidatus Caldarchaeum</taxon>
    </lineage>
</organism>
<dbReference type="SUPFAM" id="SSF52540">
    <property type="entry name" value="P-loop containing nucleoside triphosphate hydrolases"/>
    <property type="match status" value="1"/>
</dbReference>
<gene>
    <name evidence="6" type="ORF">CSUB_C0911</name>
    <name evidence="5" type="ORF">HGMM_F02G05C18</name>
</gene>
<dbReference type="BioCyc" id="CCAL311458:G131R-923-MONOMER"/>
<dbReference type="InterPro" id="IPR027417">
    <property type="entry name" value="P-loop_NTPase"/>
</dbReference>
<dbReference type="EMBL" id="BA000048">
    <property type="protein sequence ID" value="BAJ50768.1"/>
    <property type="molecule type" value="Genomic_DNA"/>
</dbReference>
<feature type="transmembrane region" description="Helical" evidence="3">
    <location>
        <begin position="98"/>
        <end position="121"/>
    </location>
</feature>
<evidence type="ECO:0000313" key="6">
    <source>
        <dbReference type="EMBL" id="BAJ50768.1"/>
    </source>
</evidence>
<proteinExistence type="predicted"/>
<name>E6N6N1_CALS0</name>
<evidence type="ECO:0000256" key="1">
    <source>
        <dbReference type="ARBA" id="ARBA00022741"/>
    </source>
</evidence>
<keyword evidence="3" id="KW-1133">Transmembrane helix</keyword>
<dbReference type="Gene3D" id="3.40.50.300">
    <property type="entry name" value="P-loop containing nucleotide triphosphate hydrolases"/>
    <property type="match status" value="1"/>
</dbReference>
<dbReference type="PANTHER" id="PTHR43637">
    <property type="entry name" value="UPF0273 PROTEIN TM_0370"/>
    <property type="match status" value="1"/>
</dbReference>
<dbReference type="InterPro" id="IPR014774">
    <property type="entry name" value="KaiC-like_dom"/>
</dbReference>
<reference evidence="5 7" key="2">
    <citation type="journal article" date="2011" name="Nucleic Acids Res.">
        <title>Insights into the evolution of Archaea and eukaryotic protein modifier systems revealed by the genome of a novel archaeal group.</title>
        <authorList>
            <person name="Nunoura T."/>
            <person name="Takaki Y."/>
            <person name="Kakuta J."/>
            <person name="Nishi S."/>
            <person name="Sugahara J."/>
            <person name="Kazama H."/>
            <person name="Chee G."/>
            <person name="Hattori M."/>
            <person name="Kanai A."/>
            <person name="Atomi H."/>
            <person name="Takai K."/>
            <person name="Takami H."/>
        </authorList>
    </citation>
    <scope>NUCLEOTIDE SEQUENCE [LARGE SCALE GENOMIC DNA]</scope>
</reference>
<dbReference type="AlphaFoldDB" id="E6N6N1"/>
<evidence type="ECO:0000313" key="5">
    <source>
        <dbReference type="EMBL" id="BAJ47950.1"/>
    </source>
</evidence>
<dbReference type="GO" id="GO:0005524">
    <property type="term" value="F:ATP binding"/>
    <property type="evidence" value="ECO:0007669"/>
    <property type="project" value="UniProtKB-KW"/>
</dbReference>
<feature type="transmembrane region" description="Helical" evidence="3">
    <location>
        <begin position="165"/>
        <end position="189"/>
    </location>
</feature>
<feature type="transmembrane region" description="Helical" evidence="3">
    <location>
        <begin position="133"/>
        <end position="153"/>
    </location>
</feature>
<accession>E6N6N1</accession>
<dbReference type="EMBL" id="AP011850">
    <property type="protein sequence ID" value="BAJ47950.1"/>
    <property type="molecule type" value="Genomic_DNA"/>
</dbReference>
<dbReference type="Proteomes" id="UP000008120">
    <property type="component" value="Chromosome"/>
</dbReference>
<feature type="transmembrane region" description="Helical" evidence="3">
    <location>
        <begin position="201"/>
        <end position="221"/>
    </location>
</feature>
<dbReference type="Pfam" id="PF06745">
    <property type="entry name" value="ATPase"/>
    <property type="match status" value="1"/>
</dbReference>
<evidence type="ECO:0000313" key="7">
    <source>
        <dbReference type="Proteomes" id="UP000008120"/>
    </source>
</evidence>
<dbReference type="PANTHER" id="PTHR43637:SF1">
    <property type="entry name" value="UPF0273 PROTEIN TM_0370"/>
    <property type="match status" value="1"/>
</dbReference>
<feature type="transmembrane region" description="Helical" evidence="3">
    <location>
        <begin position="12"/>
        <end position="32"/>
    </location>
</feature>
<keyword evidence="3" id="KW-0472">Membrane</keyword>
<evidence type="ECO:0000256" key="3">
    <source>
        <dbReference type="SAM" id="Phobius"/>
    </source>
</evidence>
<dbReference type="STRING" id="311458.CSUB_C0911"/>